<feature type="transmembrane region" description="Helical" evidence="7">
    <location>
        <begin position="355"/>
        <end position="374"/>
    </location>
</feature>
<feature type="compositionally biased region" description="Basic and acidic residues" evidence="6">
    <location>
        <begin position="34"/>
        <end position="53"/>
    </location>
</feature>
<dbReference type="InterPro" id="IPR011701">
    <property type="entry name" value="MFS"/>
</dbReference>
<feature type="transmembrane region" description="Helical" evidence="7">
    <location>
        <begin position="231"/>
        <end position="252"/>
    </location>
</feature>
<reference evidence="9" key="1">
    <citation type="journal article" date="2019" name="Int. J. Syst. Evol. Microbiol.">
        <title>The Global Catalogue of Microorganisms (GCM) 10K type strain sequencing project: providing services to taxonomists for standard genome sequencing and annotation.</title>
        <authorList>
            <consortium name="The Broad Institute Genomics Platform"/>
            <consortium name="The Broad Institute Genome Sequencing Center for Infectious Disease"/>
            <person name="Wu L."/>
            <person name="Ma J."/>
        </authorList>
    </citation>
    <scope>NUCLEOTIDE SEQUENCE [LARGE SCALE GENOMIC DNA]</scope>
    <source>
        <strain evidence="9">JCM 18303</strain>
    </source>
</reference>
<keyword evidence="3 7" id="KW-0812">Transmembrane</keyword>
<evidence type="ECO:0000256" key="3">
    <source>
        <dbReference type="ARBA" id="ARBA00022692"/>
    </source>
</evidence>
<accession>A0ABP9QF45</accession>
<comment type="subcellular location">
    <subcellularLocation>
        <location evidence="1">Cell membrane</location>
        <topology evidence="1">Multi-pass membrane protein</topology>
    </subcellularLocation>
</comment>
<evidence type="ECO:0000256" key="6">
    <source>
        <dbReference type="SAM" id="MobiDB-lite"/>
    </source>
</evidence>
<dbReference type="Proteomes" id="UP001428817">
    <property type="component" value="Unassembled WGS sequence"/>
</dbReference>
<feature type="transmembrane region" description="Helical" evidence="7">
    <location>
        <begin position="289"/>
        <end position="309"/>
    </location>
</feature>
<dbReference type="EMBL" id="BAABJP010000021">
    <property type="protein sequence ID" value="GAA5160872.1"/>
    <property type="molecule type" value="Genomic_DNA"/>
</dbReference>
<gene>
    <name evidence="8" type="ORF">GCM10023321_44280</name>
</gene>
<feature type="transmembrane region" description="Helical" evidence="7">
    <location>
        <begin position="380"/>
        <end position="396"/>
    </location>
</feature>
<dbReference type="InterPro" id="IPR036259">
    <property type="entry name" value="MFS_trans_sf"/>
</dbReference>
<organism evidence="8 9">
    <name type="scientific">Pseudonocardia eucalypti</name>
    <dbReference type="NCBI Taxonomy" id="648755"/>
    <lineage>
        <taxon>Bacteria</taxon>
        <taxon>Bacillati</taxon>
        <taxon>Actinomycetota</taxon>
        <taxon>Actinomycetes</taxon>
        <taxon>Pseudonocardiales</taxon>
        <taxon>Pseudonocardiaceae</taxon>
        <taxon>Pseudonocardia</taxon>
    </lineage>
</organism>
<sequence>MGNNERVSRSESPEPPLGGRAGWSSGGRRRKMWQRRDEPYDQERDPDREEPAPARRPPPRQPERPPGPRQPQPGHRAPGQPIAQPPPPRQPPLPGHSIPPHQRAGSAPRPSDELGAGGHGPRGTRVYGPFDGPADQSRDRGGGPAGPGEHTGRAGHSGHTGRGDSPREAPPEGDNRRSTPPPRKLTVTRVAAWRSRQLTEQGIRAFQRAAGADGADRSGLRALTYATMLNYANDAAIAVALANTLFFSAATAESKTKVALYLLITVAPFAIIAPVIGPLLDRIQRGRRVALAASFAGRAVLCVVMAFHFNDWGLYPAALGVMVLSKSFTVLRAAVTPRVLPRAITLVTTNSRLTAFGLIAGGVFGAFAAGFAKLTGSPGALVYTAALCVLGGYLCLRIPRWVEVTEGEVPAALRHADPTRPLRAIGPGRGGAGRAPRPKQPISRPVVVALWANSAIRVLTGFLMLFVAFAVKAETERDPTRQLVLLGLVGAAAGIGSFAGNAAGSRKLPARTDALLFGCLGAGLLGAVGAAVFPGIAAATVCALLASTGSALAKVCLDAVIQRDLPERSRASAFGRSETVLQLAWVTGGAAGVLLPPVYWIGFTVVAGLVALVGAQAVLISRGGSLLPWLRHREAM</sequence>
<evidence type="ECO:0000313" key="8">
    <source>
        <dbReference type="EMBL" id="GAA5160872.1"/>
    </source>
</evidence>
<feature type="compositionally biased region" description="Basic and acidic residues" evidence="6">
    <location>
        <begin position="161"/>
        <end position="177"/>
    </location>
</feature>
<dbReference type="Gene3D" id="1.20.1250.20">
    <property type="entry name" value="MFS general substrate transporter like domains"/>
    <property type="match status" value="1"/>
</dbReference>
<proteinExistence type="predicted"/>
<dbReference type="SUPFAM" id="SSF103473">
    <property type="entry name" value="MFS general substrate transporter"/>
    <property type="match status" value="1"/>
</dbReference>
<evidence type="ECO:0000256" key="2">
    <source>
        <dbReference type="ARBA" id="ARBA00022475"/>
    </source>
</evidence>
<name>A0ABP9QF45_9PSEU</name>
<feature type="transmembrane region" description="Helical" evidence="7">
    <location>
        <begin position="514"/>
        <end position="532"/>
    </location>
</feature>
<evidence type="ECO:0000256" key="7">
    <source>
        <dbReference type="SAM" id="Phobius"/>
    </source>
</evidence>
<protein>
    <submittedName>
        <fullName evidence="8">MFS transporter</fullName>
    </submittedName>
</protein>
<feature type="compositionally biased region" description="Basic and acidic residues" evidence="6">
    <location>
        <begin position="1"/>
        <end position="12"/>
    </location>
</feature>
<evidence type="ECO:0000256" key="1">
    <source>
        <dbReference type="ARBA" id="ARBA00004651"/>
    </source>
</evidence>
<feature type="region of interest" description="Disordered" evidence="6">
    <location>
        <begin position="1"/>
        <end position="186"/>
    </location>
</feature>
<feature type="transmembrane region" description="Helical" evidence="7">
    <location>
        <begin position="600"/>
        <end position="621"/>
    </location>
</feature>
<dbReference type="Pfam" id="PF07690">
    <property type="entry name" value="MFS_1"/>
    <property type="match status" value="1"/>
</dbReference>
<comment type="caution">
    <text evidence="8">The sequence shown here is derived from an EMBL/GenBank/DDBJ whole genome shotgun (WGS) entry which is preliminary data.</text>
</comment>
<feature type="compositionally biased region" description="Pro residues" evidence="6">
    <location>
        <begin position="54"/>
        <end position="71"/>
    </location>
</feature>
<feature type="transmembrane region" description="Helical" evidence="7">
    <location>
        <begin position="315"/>
        <end position="335"/>
    </location>
</feature>
<keyword evidence="2" id="KW-1003">Cell membrane</keyword>
<feature type="compositionally biased region" description="Low complexity" evidence="6">
    <location>
        <begin position="72"/>
        <end position="82"/>
    </location>
</feature>
<feature type="transmembrane region" description="Helical" evidence="7">
    <location>
        <begin position="446"/>
        <end position="471"/>
    </location>
</feature>
<dbReference type="PANTHER" id="PTHR23513:SF18">
    <property type="entry name" value="INTEGRAL MEMBRANE PROTEIN"/>
    <property type="match status" value="1"/>
</dbReference>
<feature type="transmembrane region" description="Helical" evidence="7">
    <location>
        <begin position="483"/>
        <end position="502"/>
    </location>
</feature>
<evidence type="ECO:0000313" key="9">
    <source>
        <dbReference type="Proteomes" id="UP001428817"/>
    </source>
</evidence>
<dbReference type="CDD" id="cd06173">
    <property type="entry name" value="MFS_MefA_like"/>
    <property type="match status" value="1"/>
</dbReference>
<keyword evidence="9" id="KW-1185">Reference proteome</keyword>
<evidence type="ECO:0000256" key="4">
    <source>
        <dbReference type="ARBA" id="ARBA00022989"/>
    </source>
</evidence>
<keyword evidence="4 7" id="KW-1133">Transmembrane helix</keyword>
<feature type="transmembrane region" description="Helical" evidence="7">
    <location>
        <begin position="258"/>
        <end position="277"/>
    </location>
</feature>
<keyword evidence="5 7" id="KW-0472">Membrane</keyword>
<feature type="compositionally biased region" description="Pro residues" evidence="6">
    <location>
        <begin position="83"/>
        <end position="94"/>
    </location>
</feature>
<evidence type="ECO:0000256" key="5">
    <source>
        <dbReference type="ARBA" id="ARBA00023136"/>
    </source>
</evidence>
<dbReference type="PANTHER" id="PTHR23513">
    <property type="entry name" value="INTEGRAL MEMBRANE EFFLUX PROTEIN-RELATED"/>
    <property type="match status" value="1"/>
</dbReference>